<reference evidence="3" key="1">
    <citation type="submission" date="2021-03" db="EMBL/GenBank/DDBJ databases">
        <authorList>
            <person name="Stanton E."/>
        </authorList>
    </citation>
    <scope>NUCLEOTIDE SEQUENCE</scope>
    <source>
        <strain evidence="3">2020EL-00113</strain>
    </source>
</reference>
<dbReference type="AlphaFoldDB" id="A0A8I2AMP6"/>
<evidence type="ECO:0000259" key="2">
    <source>
        <dbReference type="Pfam" id="PF21939"/>
    </source>
</evidence>
<accession>A0A8I2AMP6</accession>
<gene>
    <name evidence="3" type="ORF">J7T18_02705</name>
</gene>
<dbReference type="RefSeq" id="WP_181468523.1">
    <property type="nucleotide sequence ID" value="NZ_JAGKLY010000001.1"/>
</dbReference>
<evidence type="ECO:0000256" key="1">
    <source>
        <dbReference type="SAM" id="MobiDB-lite"/>
    </source>
</evidence>
<dbReference type="EMBL" id="JAGKLY010000001">
    <property type="protein sequence ID" value="MBQ0267206.1"/>
    <property type="molecule type" value="Genomic_DNA"/>
</dbReference>
<evidence type="ECO:0000313" key="4">
    <source>
        <dbReference type="Proteomes" id="UP000674270"/>
    </source>
</evidence>
<feature type="compositionally biased region" description="Low complexity" evidence="1">
    <location>
        <begin position="390"/>
        <end position="404"/>
    </location>
</feature>
<comment type="caution">
    <text evidence="3">The sequence shown here is derived from an EMBL/GenBank/DDBJ whole genome shotgun (WGS) entry which is preliminary data.</text>
</comment>
<dbReference type="Proteomes" id="UP000674270">
    <property type="component" value="Unassembled WGS sequence"/>
</dbReference>
<dbReference type="Pfam" id="PF21939">
    <property type="entry name" value="Gp10_C"/>
    <property type="match status" value="1"/>
</dbReference>
<sequence>MTKIFKIPFATQGDRISIPDDVQADGAVSYTQGYSYDYERDQQTDPAAKDIEREKMNGMFHDITEAIGELQSFGFPKWAAEGKPYPIRAIIYHKNKTWQSKIENNNVEPVAGTAWQELKADLSAGDINVYTKTESDKRFQPLGNYQPAGYSYSKAESDTKYQPKGNYAPAGNYALKGESYTKAEGDTRYQAKGSYQPSGDYALKGDSYTKAETDGKYQPKGSYQAAGYSYSKAESDTNYQPKGNYAPAGNYALKGESYTKAEGDTRYQAKGSYQPSGDYATNTALNNGLNNKLNTSSVVQSTGASTTSVMSQKAVTDALQNAVNLNTIYPIGIVVWFAQNKNPNTLFPSTKWQYIGENKTIRLAAASGANVLTTGGSDSVTLTASHMPAHSHSFSGSTSSAGGHTHNRGTMNITGSLALGGGKSESQAPGFAYGAFSKSTRSLKVNTASGVVNADVTQINMSAANAWTGDTSNSGAHSHTVTGMIGNAGSGAAVNITNAYIMLMGWYRVS</sequence>
<feature type="domain" description="Baseplate structural protein Gp10 C-terminal" evidence="2">
    <location>
        <begin position="325"/>
        <end position="509"/>
    </location>
</feature>
<protein>
    <submittedName>
        <fullName evidence="3">Phage tail protein</fullName>
    </submittedName>
</protein>
<organism evidence="3 4">
    <name type="scientific">Providencia huaxiensis</name>
    <dbReference type="NCBI Taxonomy" id="2027290"/>
    <lineage>
        <taxon>Bacteria</taxon>
        <taxon>Pseudomonadati</taxon>
        <taxon>Pseudomonadota</taxon>
        <taxon>Gammaproteobacteria</taxon>
        <taxon>Enterobacterales</taxon>
        <taxon>Morganellaceae</taxon>
        <taxon>Providencia</taxon>
    </lineage>
</organism>
<dbReference type="InterPro" id="IPR053827">
    <property type="entry name" value="Gp10_C"/>
</dbReference>
<feature type="region of interest" description="Disordered" evidence="1">
    <location>
        <begin position="388"/>
        <end position="412"/>
    </location>
</feature>
<name>A0A8I2AMP6_9GAMM</name>
<evidence type="ECO:0000313" key="3">
    <source>
        <dbReference type="EMBL" id="MBQ0267206.1"/>
    </source>
</evidence>
<proteinExistence type="predicted"/>